<protein>
    <submittedName>
        <fullName evidence="2">Uncharacterized protein</fullName>
    </submittedName>
</protein>
<reference evidence="2" key="1">
    <citation type="submission" date="2020-02" db="EMBL/GenBank/DDBJ databases">
        <authorList>
            <person name="Meier V. D."/>
        </authorList>
    </citation>
    <scope>NUCLEOTIDE SEQUENCE</scope>
    <source>
        <strain evidence="2">AVDCRST_MAG55</strain>
    </source>
</reference>
<feature type="compositionally biased region" description="Basic and acidic residues" evidence="1">
    <location>
        <begin position="43"/>
        <end position="53"/>
    </location>
</feature>
<feature type="non-terminal residue" evidence="2">
    <location>
        <position position="65"/>
    </location>
</feature>
<name>A0A6J4Q8J3_9ACTN</name>
<dbReference type="EMBL" id="CADCUZ010000140">
    <property type="protein sequence ID" value="CAA9433557.1"/>
    <property type="molecule type" value="Genomic_DNA"/>
</dbReference>
<dbReference type="AlphaFoldDB" id="A0A6J4Q8J3"/>
<proteinExistence type="predicted"/>
<evidence type="ECO:0000313" key="2">
    <source>
        <dbReference type="EMBL" id="CAA9433557.1"/>
    </source>
</evidence>
<organism evidence="2">
    <name type="scientific">uncultured Rubrobacteraceae bacterium</name>
    <dbReference type="NCBI Taxonomy" id="349277"/>
    <lineage>
        <taxon>Bacteria</taxon>
        <taxon>Bacillati</taxon>
        <taxon>Actinomycetota</taxon>
        <taxon>Rubrobacteria</taxon>
        <taxon>Rubrobacterales</taxon>
        <taxon>Rubrobacteraceae</taxon>
        <taxon>environmental samples</taxon>
    </lineage>
</organism>
<sequence length="65" mass="7482">GRWETCRGWFSPASRARGSPFLMRRRRKSPSAPECSGARRRLREIPGPRDGHRPVRHASLCRQAL</sequence>
<accession>A0A6J4Q8J3</accession>
<evidence type="ECO:0000256" key="1">
    <source>
        <dbReference type="SAM" id="MobiDB-lite"/>
    </source>
</evidence>
<feature type="non-terminal residue" evidence="2">
    <location>
        <position position="1"/>
    </location>
</feature>
<gene>
    <name evidence="2" type="ORF">AVDCRST_MAG55-2831</name>
</gene>
<feature type="region of interest" description="Disordered" evidence="1">
    <location>
        <begin position="20"/>
        <end position="65"/>
    </location>
</feature>